<accession>A0A183IE36</accession>
<feature type="transmembrane region" description="Helical" evidence="7">
    <location>
        <begin position="43"/>
        <end position="63"/>
    </location>
</feature>
<proteinExistence type="predicted"/>
<dbReference type="GO" id="GO:0006882">
    <property type="term" value="P:intracellular zinc ion homeostasis"/>
    <property type="evidence" value="ECO:0007669"/>
    <property type="project" value="TreeGrafter"/>
</dbReference>
<dbReference type="InterPro" id="IPR027819">
    <property type="entry name" value="C9orf72"/>
</dbReference>
<evidence type="ECO:0000256" key="4">
    <source>
        <dbReference type="ARBA" id="ARBA00022989"/>
    </source>
</evidence>
<dbReference type="GO" id="GO:0006829">
    <property type="term" value="P:zinc ion transport"/>
    <property type="evidence" value="ECO:0007669"/>
    <property type="project" value="InterPro"/>
</dbReference>
<dbReference type="InterPro" id="IPR058533">
    <property type="entry name" value="Cation_efflux_TM"/>
</dbReference>
<evidence type="ECO:0000256" key="5">
    <source>
        <dbReference type="ARBA" id="ARBA00023136"/>
    </source>
</evidence>
<evidence type="ECO:0000256" key="7">
    <source>
        <dbReference type="SAM" id="Phobius"/>
    </source>
</evidence>
<evidence type="ECO:0000313" key="9">
    <source>
        <dbReference type="EMBL" id="VDO95759.1"/>
    </source>
</evidence>
<feature type="region of interest" description="Disordered" evidence="6">
    <location>
        <begin position="416"/>
        <end position="438"/>
    </location>
</feature>
<protein>
    <submittedName>
        <fullName evidence="11">PH domain-containing protein</fullName>
    </submittedName>
</protein>
<dbReference type="AlphaFoldDB" id="A0A183IE36"/>
<dbReference type="GO" id="GO:0005783">
    <property type="term" value="C:endoplasmic reticulum"/>
    <property type="evidence" value="ECO:0007669"/>
    <property type="project" value="TreeGrafter"/>
</dbReference>
<reference evidence="9 10" key="2">
    <citation type="submission" date="2018-11" db="EMBL/GenBank/DDBJ databases">
        <authorList>
            <consortium name="Pathogen Informatics"/>
        </authorList>
    </citation>
    <scope>NUCLEOTIDE SEQUENCE [LARGE SCALE GENOMIC DNA]</scope>
</reference>
<dbReference type="InterPro" id="IPR027469">
    <property type="entry name" value="Cation_efflux_TMD_sf"/>
</dbReference>
<evidence type="ECO:0000313" key="11">
    <source>
        <dbReference type="WBParaSite" id="SBAD_0000197001-mRNA-1"/>
    </source>
</evidence>
<dbReference type="CDD" id="cd00821">
    <property type="entry name" value="PH"/>
    <property type="match status" value="1"/>
</dbReference>
<feature type="transmembrane region" description="Helical" evidence="7">
    <location>
        <begin position="12"/>
        <end position="31"/>
    </location>
</feature>
<dbReference type="Gene3D" id="2.30.29.30">
    <property type="entry name" value="Pleckstrin-homology domain (PH domain)/Phosphotyrosine-binding domain (PTB)"/>
    <property type="match status" value="1"/>
</dbReference>
<keyword evidence="2" id="KW-0813">Transport</keyword>
<dbReference type="SMART" id="SM00233">
    <property type="entry name" value="PH"/>
    <property type="match status" value="1"/>
</dbReference>
<dbReference type="GO" id="GO:0016020">
    <property type="term" value="C:membrane"/>
    <property type="evidence" value="ECO:0007669"/>
    <property type="project" value="UniProtKB-SubCell"/>
</dbReference>
<organism evidence="11">
    <name type="scientific">Soboliphyme baturini</name>
    <dbReference type="NCBI Taxonomy" id="241478"/>
    <lineage>
        <taxon>Eukaryota</taxon>
        <taxon>Metazoa</taxon>
        <taxon>Ecdysozoa</taxon>
        <taxon>Nematoda</taxon>
        <taxon>Enoplea</taxon>
        <taxon>Dorylaimia</taxon>
        <taxon>Dioctophymatida</taxon>
        <taxon>Dioctophymatoidea</taxon>
        <taxon>Soboliphymatidae</taxon>
        <taxon>Soboliphyme</taxon>
    </lineage>
</organism>
<feature type="region of interest" description="Disordered" evidence="6">
    <location>
        <begin position="607"/>
        <end position="665"/>
    </location>
</feature>
<dbReference type="PROSITE" id="PS50003">
    <property type="entry name" value="PH_DOMAIN"/>
    <property type="match status" value="1"/>
</dbReference>
<dbReference type="SUPFAM" id="SSF50729">
    <property type="entry name" value="PH domain-like"/>
    <property type="match status" value="1"/>
</dbReference>
<dbReference type="PANTHER" id="PTHR13414:SF9">
    <property type="entry name" value="PROTON-COUPLED ZINC ANTIPORTER SLC30A9, MITOCHONDRIAL"/>
    <property type="match status" value="1"/>
</dbReference>
<keyword evidence="5 7" id="KW-0472">Membrane</keyword>
<dbReference type="EMBL" id="UZAM01006987">
    <property type="protein sequence ID" value="VDO95759.1"/>
    <property type="molecule type" value="Genomic_DNA"/>
</dbReference>
<feature type="compositionally biased region" description="Polar residues" evidence="6">
    <location>
        <begin position="618"/>
        <end position="629"/>
    </location>
</feature>
<sequence>MHPYGYANARYVASLISGVGIFCFGTGLSVYHGIQGLLFPQDLEFSLGVFLFLGVSFITEGVLQGEDPSLSVVFLEDMAALLGVGVAALCLLLSKQFGSVVPDAVGSLVIGGLLGGVASVVIYANSMHLVGRSIPQKDLLEIIRGLEDDVMIKSIQDIKATKLGSHRVRFKAEIDVDGRNITRSYIEQLDLLKLLQEMKNFKITEEVESFLLNHGELIIDRLGAEIDRIEQELIPFLTQADSKGIINLGNVEQQTSRMFLKKWKRRYAVIQDNFLALYDKEPYNYQVVKRKAVLINLKCIKTMDWNLPRKRPQWTKITLNLQKGTLKFRFDTEPDANRWWDVIMKESMKARYGEAFVVRCAENIHSSEVYPRKEASMATDDYSEITDTFSEMDEMREGLAMRKFSDECKAYLNDDERDQRKQEPLVPANEHQNGTFRSTTKVQDAVLQRCGYTDAGKDSLEDSKAEFATNGEQDYLLKSLTLSDTNDNKSMTTSASSDFVATGSESCDCESSLKKNANLVQLQCDKICGINRLIWSSWSDVLGPELRYVWEVVPSDWPPSYPLNEFGGCGGAVVKPEQSDASFPLPPNENNNSKDNELDVFPLQLLQPDAPTPEDVADTSSENKQSVSVDPNFARRQNLRRSVSQSNNESQISEDRHSLKSNSSSSFTAFDTQDDQYIAYHVLSSEIFRHSLSDSMELKVLRLPDRSLVTGAYMFSVKSGNKGCIHSIALVMSETRLDWFLKLQPLFRLFFSDMVARLKAVIFTATFEEMLVEMTSSFSYILTVCGDLEHLSFNSRPFDISDTFFAEPGLAENVFLRHCVAANFQCKGHTAVIGSSPREINKMLQTLAFVTPEDEWMLCKFASASASFENNQERPDSDYCPYLKLQGCLKMDSISSGGAARAGYVRQFLRHLVLRALALETYVGEMTNYGLERSKLNLRTVRKALNLNAKGDFLVILGLADKIRPKLAEFLLEQSS</sequence>
<dbReference type="PANTHER" id="PTHR13414">
    <property type="entry name" value="HUEL-CATION TRANSPORTER"/>
    <property type="match status" value="1"/>
</dbReference>
<feature type="compositionally biased region" description="Polar residues" evidence="6">
    <location>
        <begin position="640"/>
        <end position="651"/>
    </location>
</feature>
<comment type="subcellular location">
    <subcellularLocation>
        <location evidence="1">Membrane</location>
        <topology evidence="1">Multi-pass membrane protein</topology>
    </subcellularLocation>
</comment>
<dbReference type="InterPro" id="IPR040177">
    <property type="entry name" value="SLC30A9"/>
</dbReference>
<dbReference type="Pfam" id="PF00169">
    <property type="entry name" value="PH"/>
    <property type="match status" value="1"/>
</dbReference>
<evidence type="ECO:0000313" key="10">
    <source>
        <dbReference type="Proteomes" id="UP000270296"/>
    </source>
</evidence>
<feature type="region of interest" description="Disordered" evidence="6">
    <location>
        <begin position="577"/>
        <end position="596"/>
    </location>
</feature>
<evidence type="ECO:0000259" key="8">
    <source>
        <dbReference type="PROSITE" id="PS50003"/>
    </source>
</evidence>
<dbReference type="WBParaSite" id="SBAD_0000197001-mRNA-1">
    <property type="protein sequence ID" value="SBAD_0000197001-mRNA-1"/>
    <property type="gene ID" value="SBAD_0000197001"/>
</dbReference>
<keyword evidence="10" id="KW-1185">Reference proteome</keyword>
<dbReference type="GO" id="GO:0005085">
    <property type="term" value="F:guanyl-nucleotide exchange factor activity"/>
    <property type="evidence" value="ECO:0007669"/>
    <property type="project" value="InterPro"/>
</dbReference>
<evidence type="ECO:0000256" key="6">
    <source>
        <dbReference type="SAM" id="MobiDB-lite"/>
    </source>
</evidence>
<feature type="transmembrane region" description="Helical" evidence="7">
    <location>
        <begin position="105"/>
        <end position="124"/>
    </location>
</feature>
<dbReference type="SUPFAM" id="SSF161111">
    <property type="entry name" value="Cation efflux protein transmembrane domain-like"/>
    <property type="match status" value="1"/>
</dbReference>
<evidence type="ECO:0000256" key="1">
    <source>
        <dbReference type="ARBA" id="ARBA00004141"/>
    </source>
</evidence>
<dbReference type="InterPro" id="IPR011993">
    <property type="entry name" value="PH-like_dom_sf"/>
</dbReference>
<evidence type="ECO:0000256" key="2">
    <source>
        <dbReference type="ARBA" id="ARBA00022448"/>
    </source>
</evidence>
<dbReference type="InterPro" id="IPR001849">
    <property type="entry name" value="PH_domain"/>
</dbReference>
<dbReference type="GO" id="GO:0008324">
    <property type="term" value="F:monoatomic cation transmembrane transporter activity"/>
    <property type="evidence" value="ECO:0007669"/>
    <property type="project" value="InterPro"/>
</dbReference>
<dbReference type="OrthoDB" id="10252077at2759"/>
<keyword evidence="3 7" id="KW-0812">Transmembrane</keyword>
<dbReference type="Pfam" id="PF01545">
    <property type="entry name" value="Cation_efflux"/>
    <property type="match status" value="1"/>
</dbReference>
<name>A0A183IE36_9BILA</name>
<reference evidence="11" key="1">
    <citation type="submission" date="2016-06" db="UniProtKB">
        <authorList>
            <consortium name="WormBaseParasite"/>
        </authorList>
    </citation>
    <scope>IDENTIFICATION</scope>
</reference>
<feature type="domain" description="PH" evidence="8">
    <location>
        <begin position="244"/>
        <end position="348"/>
    </location>
</feature>
<dbReference type="Pfam" id="PF15019">
    <property type="entry name" value="C9orf72-like"/>
    <property type="match status" value="1"/>
</dbReference>
<keyword evidence="4 7" id="KW-1133">Transmembrane helix</keyword>
<gene>
    <name evidence="9" type="ORF">SBAD_LOCUS1880</name>
</gene>
<dbReference type="Gene3D" id="1.20.1510.10">
    <property type="entry name" value="Cation efflux protein transmembrane domain"/>
    <property type="match status" value="1"/>
</dbReference>
<dbReference type="PROSITE" id="PS51835">
    <property type="entry name" value="DENN_C9ORF72"/>
    <property type="match status" value="1"/>
</dbReference>
<feature type="transmembrane region" description="Helical" evidence="7">
    <location>
        <begin position="69"/>
        <end position="93"/>
    </location>
</feature>
<dbReference type="Proteomes" id="UP000270296">
    <property type="component" value="Unassembled WGS sequence"/>
</dbReference>
<evidence type="ECO:0000256" key="3">
    <source>
        <dbReference type="ARBA" id="ARBA00022692"/>
    </source>
</evidence>